<organism evidence="15 16">
    <name type="scientific">Hermetia illucens</name>
    <name type="common">Black soldier fly</name>
    <dbReference type="NCBI Taxonomy" id="343691"/>
    <lineage>
        <taxon>Eukaryota</taxon>
        <taxon>Metazoa</taxon>
        <taxon>Ecdysozoa</taxon>
        <taxon>Arthropoda</taxon>
        <taxon>Hexapoda</taxon>
        <taxon>Insecta</taxon>
        <taxon>Pterygota</taxon>
        <taxon>Neoptera</taxon>
        <taxon>Endopterygota</taxon>
        <taxon>Diptera</taxon>
        <taxon>Brachycera</taxon>
        <taxon>Stratiomyomorpha</taxon>
        <taxon>Stratiomyidae</taxon>
        <taxon>Hermetiinae</taxon>
        <taxon>Hermetia</taxon>
    </lineage>
</organism>
<keyword evidence="11 14" id="KW-0503">Monooxygenase</keyword>
<dbReference type="CDD" id="cd11056">
    <property type="entry name" value="CYP6-like"/>
    <property type="match status" value="1"/>
</dbReference>
<dbReference type="InterPro" id="IPR002401">
    <property type="entry name" value="Cyt_P450_E_grp-I"/>
</dbReference>
<evidence type="ECO:0000256" key="6">
    <source>
        <dbReference type="ARBA" id="ARBA00022723"/>
    </source>
</evidence>
<dbReference type="PRINTS" id="PR00385">
    <property type="entry name" value="P450"/>
</dbReference>
<dbReference type="PROSITE" id="PS00086">
    <property type="entry name" value="CYTOCHROME_P450"/>
    <property type="match status" value="1"/>
</dbReference>
<dbReference type="Pfam" id="PF00067">
    <property type="entry name" value="p450"/>
    <property type="match status" value="1"/>
</dbReference>
<dbReference type="PANTHER" id="PTHR24292:SF100">
    <property type="entry name" value="CYTOCHROME P450 6A16, ISOFORM B-RELATED"/>
    <property type="match status" value="1"/>
</dbReference>
<keyword evidence="8" id="KW-0492">Microsome</keyword>
<gene>
    <name evidence="15" type="ORF">HERILL_LOCUS2708</name>
</gene>
<proteinExistence type="inferred from homology"/>
<evidence type="ECO:0000256" key="13">
    <source>
        <dbReference type="PIRSR" id="PIRSR602401-1"/>
    </source>
</evidence>
<comment type="subcellular location">
    <subcellularLocation>
        <location evidence="3">Endoplasmic reticulum membrane</location>
        <topology evidence="3">Peripheral membrane protein</topology>
    </subcellularLocation>
    <subcellularLocation>
        <location evidence="2">Microsome membrane</location>
        <topology evidence="2">Peripheral membrane protein</topology>
    </subcellularLocation>
</comment>
<name>A0A7R8UF26_HERIL</name>
<protein>
    <recommendedName>
        <fullName evidence="17">Cytochrome P450</fullName>
    </recommendedName>
</protein>
<dbReference type="SUPFAM" id="SSF48264">
    <property type="entry name" value="Cytochrome P450"/>
    <property type="match status" value="1"/>
</dbReference>
<dbReference type="GO" id="GO:0004497">
    <property type="term" value="F:monooxygenase activity"/>
    <property type="evidence" value="ECO:0007669"/>
    <property type="project" value="UniProtKB-KW"/>
</dbReference>
<dbReference type="GO" id="GO:0016705">
    <property type="term" value="F:oxidoreductase activity, acting on paired donors, with incorporation or reduction of molecular oxygen"/>
    <property type="evidence" value="ECO:0007669"/>
    <property type="project" value="InterPro"/>
</dbReference>
<evidence type="ECO:0000256" key="2">
    <source>
        <dbReference type="ARBA" id="ARBA00004174"/>
    </source>
</evidence>
<dbReference type="InterPro" id="IPR001128">
    <property type="entry name" value="Cyt_P450"/>
</dbReference>
<dbReference type="InterPro" id="IPR036396">
    <property type="entry name" value="Cyt_P450_sf"/>
</dbReference>
<evidence type="ECO:0000256" key="14">
    <source>
        <dbReference type="RuleBase" id="RU000461"/>
    </source>
</evidence>
<keyword evidence="16" id="KW-1185">Reference proteome</keyword>
<dbReference type="EMBL" id="LR899009">
    <property type="protein sequence ID" value="CAD7079495.1"/>
    <property type="molecule type" value="Genomic_DNA"/>
</dbReference>
<dbReference type="Gene3D" id="1.10.630.10">
    <property type="entry name" value="Cytochrome P450"/>
    <property type="match status" value="1"/>
</dbReference>
<dbReference type="OMA" id="RCEINET"/>
<dbReference type="FunCoup" id="A0A7R8UF26">
    <property type="interactions" value="155"/>
</dbReference>
<dbReference type="PRINTS" id="PR00463">
    <property type="entry name" value="EP450I"/>
</dbReference>
<evidence type="ECO:0000256" key="5">
    <source>
        <dbReference type="ARBA" id="ARBA00022617"/>
    </source>
</evidence>
<dbReference type="PANTHER" id="PTHR24292">
    <property type="entry name" value="CYTOCHROME P450"/>
    <property type="match status" value="1"/>
</dbReference>
<evidence type="ECO:0008006" key="17">
    <source>
        <dbReference type="Google" id="ProtNLM"/>
    </source>
</evidence>
<sequence>MEVLAVILLLVILLTPVTYLFFKRKYSYWRDRGVPCPEPKIPYGSLQISGGLQDTIDKLYKSKTNFPFVGGYMFTTPAAVATDLDFIKDVLIRDFNYFTDHGIPHNEEIDSLSANLFVLDGQKWRTLRTKLSPTFTSGRMKFMFPTVVEVADRFIETLSELLKTQKTLEVKDLLARFTTDVIGTCAFGIECNSLKDPDTEFRRFGRKHIEEPPHGPFVFGLMNMLPTISDMLGLVRTRRDVTKFFMDIVRETVDYREKNNIRRNDFMDLLIQLKNHAKIEGEDHETVDSKIIKNLTFNELASQAFIFYIGGFETSSSTLTLTLYELAKHQDIQDKCRAEVNLVLEKYNGKLSYEAMNEMHYVEQTVLETLRKYPILPVLLRKCIKDYQVRGTNVIIEKGTPVHIPTYAIHHDPEIYPDPEKFDPDRFSPENVKLRHSVAFLSFGDGPRNCIGLRFGKMQSRIALIMLLKNYRFKLSSKSPNPLAFSKKSFILAPEGGMHLDIEKL</sequence>
<dbReference type="InterPro" id="IPR017972">
    <property type="entry name" value="Cyt_P450_CS"/>
</dbReference>
<dbReference type="GO" id="GO:0005789">
    <property type="term" value="C:endoplasmic reticulum membrane"/>
    <property type="evidence" value="ECO:0007669"/>
    <property type="project" value="UniProtKB-SubCell"/>
</dbReference>
<evidence type="ECO:0000313" key="15">
    <source>
        <dbReference type="EMBL" id="CAD7079495.1"/>
    </source>
</evidence>
<dbReference type="FunFam" id="1.10.630.10:FF:000042">
    <property type="entry name" value="Cytochrome P450"/>
    <property type="match status" value="1"/>
</dbReference>
<evidence type="ECO:0000256" key="11">
    <source>
        <dbReference type="ARBA" id="ARBA00023033"/>
    </source>
</evidence>
<feature type="binding site" description="axial binding residue" evidence="13">
    <location>
        <position position="450"/>
    </location>
    <ligand>
        <name>heme</name>
        <dbReference type="ChEBI" id="CHEBI:30413"/>
    </ligand>
    <ligandPart>
        <name>Fe</name>
        <dbReference type="ChEBI" id="CHEBI:18248"/>
    </ligandPart>
</feature>
<dbReference type="InParanoid" id="A0A7R8UF26"/>
<keyword evidence="12" id="KW-0472">Membrane</keyword>
<keyword evidence="5 13" id="KW-0349">Heme</keyword>
<evidence type="ECO:0000313" key="16">
    <source>
        <dbReference type="Proteomes" id="UP000594454"/>
    </source>
</evidence>
<keyword evidence="9 14" id="KW-0560">Oxidoreductase</keyword>
<reference evidence="15 16" key="1">
    <citation type="submission" date="2020-11" db="EMBL/GenBank/DDBJ databases">
        <authorList>
            <person name="Wallbank WR R."/>
            <person name="Pardo Diaz C."/>
            <person name="Kozak K."/>
            <person name="Martin S."/>
            <person name="Jiggins C."/>
            <person name="Moest M."/>
            <person name="Warren A I."/>
            <person name="Generalovic N T."/>
            <person name="Byers J.R.P. K."/>
            <person name="Montejo-Kovacevich G."/>
            <person name="Yen C E."/>
        </authorList>
    </citation>
    <scope>NUCLEOTIDE SEQUENCE [LARGE SCALE GENOMIC DNA]</scope>
</reference>
<comment type="similarity">
    <text evidence="4 14">Belongs to the cytochrome P450 family.</text>
</comment>
<keyword evidence="10 13" id="KW-0408">Iron</keyword>
<dbReference type="AlphaFoldDB" id="A0A7R8UF26"/>
<comment type="cofactor">
    <cofactor evidence="1 13">
        <name>heme</name>
        <dbReference type="ChEBI" id="CHEBI:30413"/>
    </cofactor>
</comment>
<dbReference type="GO" id="GO:0020037">
    <property type="term" value="F:heme binding"/>
    <property type="evidence" value="ECO:0007669"/>
    <property type="project" value="InterPro"/>
</dbReference>
<dbReference type="InterPro" id="IPR050476">
    <property type="entry name" value="Insect_CytP450_Detox"/>
</dbReference>
<evidence type="ECO:0000256" key="4">
    <source>
        <dbReference type="ARBA" id="ARBA00010617"/>
    </source>
</evidence>
<evidence type="ECO:0000256" key="3">
    <source>
        <dbReference type="ARBA" id="ARBA00004406"/>
    </source>
</evidence>
<dbReference type="OrthoDB" id="2789670at2759"/>
<evidence type="ECO:0000256" key="9">
    <source>
        <dbReference type="ARBA" id="ARBA00023002"/>
    </source>
</evidence>
<evidence type="ECO:0000256" key="10">
    <source>
        <dbReference type="ARBA" id="ARBA00023004"/>
    </source>
</evidence>
<dbReference type="Proteomes" id="UP000594454">
    <property type="component" value="Chromosome 1"/>
</dbReference>
<evidence type="ECO:0000256" key="7">
    <source>
        <dbReference type="ARBA" id="ARBA00022824"/>
    </source>
</evidence>
<dbReference type="GO" id="GO:0005506">
    <property type="term" value="F:iron ion binding"/>
    <property type="evidence" value="ECO:0007669"/>
    <property type="project" value="InterPro"/>
</dbReference>
<evidence type="ECO:0000256" key="12">
    <source>
        <dbReference type="ARBA" id="ARBA00023136"/>
    </source>
</evidence>
<evidence type="ECO:0000256" key="8">
    <source>
        <dbReference type="ARBA" id="ARBA00022848"/>
    </source>
</evidence>
<evidence type="ECO:0000256" key="1">
    <source>
        <dbReference type="ARBA" id="ARBA00001971"/>
    </source>
</evidence>
<keyword evidence="7" id="KW-0256">Endoplasmic reticulum</keyword>
<accession>A0A7R8UF26</accession>
<keyword evidence="6 13" id="KW-0479">Metal-binding</keyword>